<comment type="similarity">
    <text evidence="1">Belongs to the peptidase C48 family.</text>
</comment>
<dbReference type="InterPro" id="IPR038765">
    <property type="entry name" value="Papain-like_cys_pep_sf"/>
</dbReference>
<keyword evidence="5" id="KW-0812">Transmembrane</keyword>
<reference evidence="7 8" key="1">
    <citation type="journal article" date="2020" name="bioRxiv">
        <title>Sequence and annotation of 42 cannabis genomes reveals extensive copy number variation in cannabinoid synthesis and pathogen resistance genes.</title>
        <authorList>
            <person name="Mckernan K.J."/>
            <person name="Helbert Y."/>
            <person name="Kane L.T."/>
            <person name="Ebling H."/>
            <person name="Zhang L."/>
            <person name="Liu B."/>
            <person name="Eaton Z."/>
            <person name="Mclaughlin S."/>
            <person name="Kingan S."/>
            <person name="Baybayan P."/>
            <person name="Concepcion G."/>
            <person name="Jordan M."/>
            <person name="Riva A."/>
            <person name="Barbazuk W."/>
            <person name="Harkins T."/>
        </authorList>
    </citation>
    <scope>NUCLEOTIDE SEQUENCE [LARGE SCALE GENOMIC DNA]</scope>
    <source>
        <strain evidence="8">cv. Jamaican Lion 4</strain>
        <tissue evidence="7">Leaf</tissue>
    </source>
</reference>
<dbReference type="Pfam" id="PF02902">
    <property type="entry name" value="Peptidase_C48"/>
    <property type="match status" value="1"/>
</dbReference>
<name>A0A7J6GDQ5_CANSA</name>
<evidence type="ECO:0000256" key="2">
    <source>
        <dbReference type="ARBA" id="ARBA00022670"/>
    </source>
</evidence>
<keyword evidence="5" id="KW-0472">Membrane</keyword>
<keyword evidence="2" id="KW-0645">Protease</keyword>
<dbReference type="PROSITE" id="PS50600">
    <property type="entry name" value="ULP_PROTEASE"/>
    <property type="match status" value="1"/>
</dbReference>
<feature type="transmembrane region" description="Helical" evidence="5">
    <location>
        <begin position="12"/>
        <end position="30"/>
    </location>
</feature>
<accession>A0A7J6GDQ5</accession>
<sequence length="548" mass="63846">MYFEAFQNFSGLVSPLLLCPGTNLIFYIQFSQLCYAVNKVYYQDQYNTLSILYIWVLGFVISFLLIPTTLVGRTWGTFFMDDPNLNLDLFGQSVADDSEDDVHQDHQEEEGNESGPGVHGKYIGREMIKMRSDGKKKEVEYNSWGQAISDGADKLHSEIGKYRRHHVTLLVDDWRLISKEVKDKLWNEMLSMFITGTKTKSYVLSVGGDRWREFKSYLTNFIYTHKDDNPQLLDKPPKLYENVIDPEEWKAFVDYRLSEEWLVKRKSAQSSRKQNKCNHRTGRGGVRKVREKMEKELGHQIDDVDRADLWINMYKNKKGEFDVETQKVVDKTDLEWSTLRAIEHWMVILIQMGSQSVAFLDSRNKTIRQDIKRCVQTALERYYLEKRNRRSVAISFTEYRCPEQPDGDQCGYYSMRFIKSFMTENNPTRKLETEFKRNISSSCTNKEINETGDEWAKRYSTKDYKIALNKTIYIDAKENVWYHFQATLPIRTQKGAAKKGSSAWAPIGFDFGNLQAGYCQELRRKLLPLGVEKKGEVVGRLSSARVSS</sequence>
<dbReference type="Proteomes" id="UP000525078">
    <property type="component" value="Unassembled WGS sequence"/>
</dbReference>
<dbReference type="Pfam" id="PF03004">
    <property type="entry name" value="Transposase_24"/>
    <property type="match status" value="1"/>
</dbReference>
<evidence type="ECO:0000256" key="3">
    <source>
        <dbReference type="ARBA" id="ARBA00022801"/>
    </source>
</evidence>
<dbReference type="SUPFAM" id="SSF54001">
    <property type="entry name" value="Cysteine proteinases"/>
    <property type="match status" value="1"/>
</dbReference>
<dbReference type="InterPro" id="IPR003653">
    <property type="entry name" value="Peptidase_C48_C"/>
</dbReference>
<dbReference type="GO" id="GO:0006508">
    <property type="term" value="P:proteolysis"/>
    <property type="evidence" value="ECO:0007669"/>
    <property type="project" value="UniProtKB-KW"/>
</dbReference>
<evidence type="ECO:0000256" key="4">
    <source>
        <dbReference type="SAM" id="MobiDB-lite"/>
    </source>
</evidence>
<evidence type="ECO:0000313" key="7">
    <source>
        <dbReference type="EMBL" id="KAF4381076.1"/>
    </source>
</evidence>
<proteinExistence type="inferred from homology"/>
<dbReference type="GO" id="GO:0008234">
    <property type="term" value="F:cysteine-type peptidase activity"/>
    <property type="evidence" value="ECO:0007669"/>
    <property type="project" value="InterPro"/>
</dbReference>
<evidence type="ECO:0000259" key="6">
    <source>
        <dbReference type="PROSITE" id="PS50600"/>
    </source>
</evidence>
<keyword evidence="3" id="KW-0378">Hydrolase</keyword>
<comment type="caution">
    <text evidence="7">The sequence shown here is derived from an EMBL/GenBank/DDBJ whole genome shotgun (WGS) entry which is preliminary data.</text>
</comment>
<organism evidence="7 8">
    <name type="scientific">Cannabis sativa</name>
    <name type="common">Hemp</name>
    <name type="synonym">Marijuana</name>
    <dbReference type="NCBI Taxonomy" id="3483"/>
    <lineage>
        <taxon>Eukaryota</taxon>
        <taxon>Viridiplantae</taxon>
        <taxon>Streptophyta</taxon>
        <taxon>Embryophyta</taxon>
        <taxon>Tracheophyta</taxon>
        <taxon>Spermatophyta</taxon>
        <taxon>Magnoliopsida</taxon>
        <taxon>eudicotyledons</taxon>
        <taxon>Gunneridae</taxon>
        <taxon>Pentapetalae</taxon>
        <taxon>rosids</taxon>
        <taxon>fabids</taxon>
        <taxon>Rosales</taxon>
        <taxon>Cannabaceae</taxon>
        <taxon>Cannabis</taxon>
    </lineage>
</organism>
<feature type="transmembrane region" description="Helical" evidence="5">
    <location>
        <begin position="50"/>
        <end position="71"/>
    </location>
</feature>
<feature type="domain" description="Ubiquitin-like protease family profile" evidence="6">
    <location>
        <begin position="222"/>
        <end position="421"/>
    </location>
</feature>
<dbReference type="InterPro" id="IPR004252">
    <property type="entry name" value="Probable_transposase_24"/>
</dbReference>
<keyword evidence="5" id="KW-1133">Transmembrane helix</keyword>
<evidence type="ECO:0000256" key="1">
    <source>
        <dbReference type="ARBA" id="ARBA00005234"/>
    </source>
</evidence>
<protein>
    <recommendedName>
        <fullName evidence="6">Ubiquitin-like protease family profile domain-containing protein</fullName>
    </recommendedName>
</protein>
<dbReference type="PANTHER" id="PTHR33018:SF31">
    <property type="entry name" value="TRANSPOSASE, PTTA_EN_SPM, PLANT"/>
    <property type="match status" value="1"/>
</dbReference>
<gene>
    <name evidence="7" type="ORF">F8388_011998</name>
</gene>
<evidence type="ECO:0000313" key="8">
    <source>
        <dbReference type="Proteomes" id="UP000525078"/>
    </source>
</evidence>
<dbReference type="EMBL" id="JAATIP010000063">
    <property type="protein sequence ID" value="KAF4381076.1"/>
    <property type="molecule type" value="Genomic_DNA"/>
</dbReference>
<dbReference type="PANTHER" id="PTHR33018">
    <property type="entry name" value="OS10G0338966 PROTEIN-RELATED"/>
    <property type="match status" value="1"/>
</dbReference>
<dbReference type="AlphaFoldDB" id="A0A7J6GDQ5"/>
<feature type="region of interest" description="Disordered" evidence="4">
    <location>
        <begin position="100"/>
        <end position="120"/>
    </location>
</feature>
<evidence type="ECO:0000256" key="5">
    <source>
        <dbReference type="SAM" id="Phobius"/>
    </source>
</evidence>
<dbReference type="Gene3D" id="3.40.395.10">
    <property type="entry name" value="Adenoviral Proteinase, Chain A"/>
    <property type="match status" value="1"/>
</dbReference>